<feature type="transmembrane region" description="Helical" evidence="1">
    <location>
        <begin position="33"/>
        <end position="51"/>
    </location>
</feature>
<reference evidence="2" key="1">
    <citation type="submission" date="2021-06" db="EMBL/GenBank/DDBJ databases">
        <title>New haloarchaea isolates fom saline soil.</title>
        <authorList>
            <person name="Duran-Viseras A."/>
            <person name="Sanchez-Porro C.S."/>
            <person name="Ventosa A."/>
        </authorList>
    </citation>
    <scope>NUCLEOTIDE SEQUENCE</scope>
    <source>
        <strain evidence="2">JCM 18369</strain>
    </source>
</reference>
<organism evidence="2 3">
    <name type="scientific">Haloarcula salina</name>
    <dbReference type="NCBI Taxonomy" id="1429914"/>
    <lineage>
        <taxon>Archaea</taxon>
        <taxon>Methanobacteriati</taxon>
        <taxon>Methanobacteriota</taxon>
        <taxon>Stenosarchaea group</taxon>
        <taxon>Halobacteria</taxon>
        <taxon>Halobacteriales</taxon>
        <taxon>Haloarculaceae</taxon>
        <taxon>Haloarcula</taxon>
    </lineage>
</organism>
<dbReference type="Pfam" id="PF26161">
    <property type="entry name" value="DUF8044"/>
    <property type="match status" value="1"/>
</dbReference>
<comment type="caution">
    <text evidence="2">The sequence shown here is derived from an EMBL/GenBank/DDBJ whole genome shotgun (WGS) entry which is preliminary data.</text>
</comment>
<gene>
    <name evidence="2" type="ORF">KTS37_13215</name>
</gene>
<dbReference type="Proteomes" id="UP001166304">
    <property type="component" value="Unassembled WGS sequence"/>
</dbReference>
<proteinExistence type="predicted"/>
<sequence>MSAAWIKHFVLFFVAWLALTVGGMVFFGLGSPLLFYLLGYGGFLLAVEFSNPDGDRPPNHRRLRWISMGGFVVFIYAMVSWVQSVIASMPA</sequence>
<feature type="transmembrane region" description="Helical" evidence="1">
    <location>
        <begin position="9"/>
        <end position="27"/>
    </location>
</feature>
<accession>A0AA41G1N3</accession>
<dbReference type="RefSeq" id="WP_162414324.1">
    <property type="nucleotide sequence ID" value="NZ_JAHQXE010000004.1"/>
</dbReference>
<protein>
    <submittedName>
        <fullName evidence="2">Uncharacterized protein</fullName>
    </submittedName>
</protein>
<keyword evidence="1" id="KW-0812">Transmembrane</keyword>
<feature type="transmembrane region" description="Helical" evidence="1">
    <location>
        <begin position="63"/>
        <end position="82"/>
    </location>
</feature>
<name>A0AA41G1N3_9EURY</name>
<keyword evidence="1" id="KW-1133">Transmembrane helix</keyword>
<evidence type="ECO:0000256" key="1">
    <source>
        <dbReference type="SAM" id="Phobius"/>
    </source>
</evidence>
<dbReference type="EMBL" id="JAHQXE010000004">
    <property type="protein sequence ID" value="MBV0902747.1"/>
    <property type="molecule type" value="Genomic_DNA"/>
</dbReference>
<keyword evidence="1" id="KW-0472">Membrane</keyword>
<dbReference type="AlphaFoldDB" id="A0AA41G1N3"/>
<evidence type="ECO:0000313" key="2">
    <source>
        <dbReference type="EMBL" id="MBV0902747.1"/>
    </source>
</evidence>
<dbReference type="InterPro" id="IPR058357">
    <property type="entry name" value="DUF8044"/>
</dbReference>
<evidence type="ECO:0000313" key="3">
    <source>
        <dbReference type="Proteomes" id="UP001166304"/>
    </source>
</evidence>
<keyword evidence="3" id="KW-1185">Reference proteome</keyword>